<dbReference type="Proteomes" id="UP000319828">
    <property type="component" value="Unassembled WGS sequence"/>
</dbReference>
<protein>
    <submittedName>
        <fullName evidence="3">DsbA family protein</fullName>
    </submittedName>
</protein>
<name>A0A557P7F6_9VIBR</name>
<sequence length="253" mass="28005">MKKLILPLVLATVAYSATAANTETFTPEQEARIGEIAAQYLAEHPEFLIKASQKLQQKQLEEQASAQKSAVIANKNALINDKTTPFTGPKNAKVNVIEFFDYQCIYCYRISSTIESLQKQYPDVRFIFKETPIFGNRWEPSKYAAQMGLEIFAQKGSEAYEQYHNGIYASGLNEGKLTKAVVNTQAKNAGVSFDEFKPTESYQKNLQLFSQLGFKGTPALVVMPTDGATTENTYVINGADVASLTNAIKTLSK</sequence>
<feature type="signal peptide" evidence="1">
    <location>
        <begin position="1"/>
        <end position="19"/>
    </location>
</feature>
<dbReference type="RefSeq" id="WP_144388112.1">
    <property type="nucleotide sequence ID" value="NZ_CANNCB010000023.1"/>
</dbReference>
<dbReference type="AlphaFoldDB" id="A0A557P7F6"/>
<dbReference type="PROSITE" id="PS51352">
    <property type="entry name" value="THIOREDOXIN_2"/>
    <property type="match status" value="1"/>
</dbReference>
<gene>
    <name evidence="3" type="ORF">FOF44_08775</name>
</gene>
<dbReference type="SUPFAM" id="SSF52833">
    <property type="entry name" value="Thioredoxin-like"/>
    <property type="match status" value="1"/>
</dbReference>
<dbReference type="Pfam" id="PF18312">
    <property type="entry name" value="ScsC_N"/>
    <property type="match status" value="1"/>
</dbReference>
<dbReference type="InterPro" id="IPR036249">
    <property type="entry name" value="Thioredoxin-like_sf"/>
</dbReference>
<feature type="chain" id="PRO_5021749484" evidence="1">
    <location>
        <begin position="20"/>
        <end position="253"/>
    </location>
</feature>
<feature type="domain" description="Thioredoxin" evidence="2">
    <location>
        <begin position="64"/>
        <end position="187"/>
    </location>
</feature>
<dbReference type="InterPro" id="IPR001853">
    <property type="entry name" value="DSBA-like_thioredoxin_dom"/>
</dbReference>
<organism evidence="3 4">
    <name type="scientific">Vibrio algivorus</name>
    <dbReference type="NCBI Taxonomy" id="1667024"/>
    <lineage>
        <taxon>Bacteria</taxon>
        <taxon>Pseudomonadati</taxon>
        <taxon>Pseudomonadota</taxon>
        <taxon>Gammaproteobacteria</taxon>
        <taxon>Vibrionales</taxon>
        <taxon>Vibrionaceae</taxon>
        <taxon>Vibrio</taxon>
    </lineage>
</organism>
<dbReference type="EMBL" id="VMKJ01000015">
    <property type="protein sequence ID" value="TVO36586.1"/>
    <property type="molecule type" value="Genomic_DNA"/>
</dbReference>
<evidence type="ECO:0000259" key="2">
    <source>
        <dbReference type="PROSITE" id="PS51352"/>
    </source>
</evidence>
<proteinExistence type="predicted"/>
<dbReference type="Gene3D" id="3.40.30.10">
    <property type="entry name" value="Glutaredoxin"/>
    <property type="match status" value="1"/>
</dbReference>
<accession>A0A557P7F6</accession>
<evidence type="ECO:0000256" key="1">
    <source>
        <dbReference type="SAM" id="SignalP"/>
    </source>
</evidence>
<dbReference type="Pfam" id="PF01323">
    <property type="entry name" value="DSBA"/>
    <property type="match status" value="1"/>
</dbReference>
<keyword evidence="1" id="KW-0732">Signal</keyword>
<reference evidence="3 4" key="1">
    <citation type="submission" date="2019-07" db="EMBL/GenBank/DDBJ databases">
        <title>The draft genome sequence of Vibrio algivorus M1486.</title>
        <authorList>
            <person name="Meng X."/>
        </authorList>
    </citation>
    <scope>NUCLEOTIDE SEQUENCE [LARGE SCALE GENOMIC DNA]</scope>
    <source>
        <strain evidence="3 4">M1486</strain>
    </source>
</reference>
<dbReference type="GO" id="GO:0016491">
    <property type="term" value="F:oxidoreductase activity"/>
    <property type="evidence" value="ECO:0007669"/>
    <property type="project" value="InterPro"/>
</dbReference>
<dbReference type="InterPro" id="IPR013766">
    <property type="entry name" value="Thioredoxin_domain"/>
</dbReference>
<evidence type="ECO:0000313" key="4">
    <source>
        <dbReference type="Proteomes" id="UP000319828"/>
    </source>
</evidence>
<evidence type="ECO:0000313" key="3">
    <source>
        <dbReference type="EMBL" id="TVO36586.1"/>
    </source>
</evidence>
<comment type="caution">
    <text evidence="3">The sequence shown here is derived from an EMBL/GenBank/DDBJ whole genome shotgun (WGS) entry which is preliminary data.</text>
</comment>
<dbReference type="OrthoDB" id="9780340at2"/>
<dbReference type="InterPro" id="IPR041205">
    <property type="entry name" value="ScsC_N"/>
</dbReference>